<evidence type="ECO:0000313" key="2">
    <source>
        <dbReference type="EMBL" id="KAE7997495.1"/>
    </source>
</evidence>
<evidence type="ECO:0000256" key="1">
    <source>
        <dbReference type="SAM" id="MobiDB-lite"/>
    </source>
</evidence>
<dbReference type="EMBL" id="CM017321">
    <property type="protein sequence ID" value="KAE7997495.1"/>
    <property type="molecule type" value="Genomic_DNA"/>
</dbReference>
<keyword evidence="3" id="KW-1185">Reference proteome</keyword>
<feature type="region of interest" description="Disordered" evidence="1">
    <location>
        <begin position="77"/>
        <end position="97"/>
    </location>
</feature>
<dbReference type="AlphaFoldDB" id="A0A5N6QEF4"/>
<sequence length="97" mass="10710">MLDRIKSEIVPDCSELTEIFARLGLCDASNCRAEIENLEDEVQSQSQSQSHEKSKTELIIALIGLVRYSKCVLFGDSTLESDSPPREPLAEAVVPSE</sequence>
<protein>
    <submittedName>
        <fullName evidence="2">Uncharacterized protein</fullName>
    </submittedName>
</protein>
<dbReference type="Proteomes" id="UP000327013">
    <property type="component" value="Chromosome 1"/>
</dbReference>
<proteinExistence type="predicted"/>
<dbReference type="OrthoDB" id="1938040at2759"/>
<gene>
    <name evidence="2" type="ORF">FH972_002127</name>
</gene>
<name>A0A5N6QEF4_9ROSI</name>
<evidence type="ECO:0000313" key="3">
    <source>
        <dbReference type="Proteomes" id="UP000327013"/>
    </source>
</evidence>
<accession>A0A5N6QEF4</accession>
<reference evidence="2 3" key="1">
    <citation type="submission" date="2019-06" db="EMBL/GenBank/DDBJ databases">
        <title>A chromosomal-level reference genome of Carpinus fangiana (Coryloideae, Betulaceae).</title>
        <authorList>
            <person name="Yang X."/>
            <person name="Wang Z."/>
            <person name="Zhang L."/>
            <person name="Hao G."/>
            <person name="Liu J."/>
            <person name="Yang Y."/>
        </authorList>
    </citation>
    <scope>NUCLEOTIDE SEQUENCE [LARGE SCALE GENOMIC DNA]</scope>
    <source>
        <strain evidence="2">Cfa_2016G</strain>
        <tissue evidence="2">Leaf</tissue>
    </source>
</reference>
<organism evidence="2 3">
    <name type="scientific">Carpinus fangiana</name>
    <dbReference type="NCBI Taxonomy" id="176857"/>
    <lineage>
        <taxon>Eukaryota</taxon>
        <taxon>Viridiplantae</taxon>
        <taxon>Streptophyta</taxon>
        <taxon>Embryophyta</taxon>
        <taxon>Tracheophyta</taxon>
        <taxon>Spermatophyta</taxon>
        <taxon>Magnoliopsida</taxon>
        <taxon>eudicotyledons</taxon>
        <taxon>Gunneridae</taxon>
        <taxon>Pentapetalae</taxon>
        <taxon>rosids</taxon>
        <taxon>fabids</taxon>
        <taxon>Fagales</taxon>
        <taxon>Betulaceae</taxon>
        <taxon>Carpinus</taxon>
    </lineage>
</organism>